<evidence type="ECO:0000313" key="2">
    <source>
        <dbReference type="Proteomes" id="UP001489719"/>
    </source>
</evidence>
<keyword evidence="2" id="KW-1185">Reference proteome</keyword>
<protein>
    <submittedName>
        <fullName evidence="1">Uncharacterized protein</fullName>
    </submittedName>
</protein>
<name>A0ACC3TLY3_9ASCO</name>
<sequence>MVDGRDLVTDASVDLRSNAGASNTNVGDSHERVEAAGSAPNPEEIDDDAFAIYSYYISVTDHLPSDIRRSLNLMTSLAQKYTGAANDYELLADVLNNDQYSTAIPILSRLKDVDTRTILRDRRESVREAVRMLQVIRRHYKKLDAEITKLEKAAQVPITSKILQAKASKVKVGVSAVSSVSKPAGADRSANRHRQAVYLKKLRRSNRPISEVQAGHKHAPSLKPIRKPQEQVIRPGSRRHDSVTGSKRIERLEAENTLLSAPRLTRHSQRSQPPPAISTRERLRESQPSQSALKESSSNIRQLRQHGPEKPTNEYSRNLRNERHDRHLKYNGTEPLVEEPRRPLRASTEKARNVIAESPKAVTTSPLKWSLKSVPEIISSETRSLRHRDTPLSQKTTVAQTSKQSLRTNSDLSKQQVSRSSQKPSVPEKRKDIRRAIIDELQKRKDEKEQHSMKRKGQKEAIQDEKPKKRKINEKTYCICDDVSYGNMIACDNKNCKIEWYHLGCVNMKRPPKGTWICPLCAERQKNRRSRGSAR</sequence>
<dbReference type="Proteomes" id="UP001489719">
    <property type="component" value="Unassembled WGS sequence"/>
</dbReference>
<evidence type="ECO:0000313" key="1">
    <source>
        <dbReference type="EMBL" id="KAK9321675.1"/>
    </source>
</evidence>
<accession>A0ACC3TLY3</accession>
<proteinExistence type="predicted"/>
<organism evidence="1 2">
    <name type="scientific">Lipomyces orientalis</name>
    <dbReference type="NCBI Taxonomy" id="1233043"/>
    <lineage>
        <taxon>Eukaryota</taxon>
        <taxon>Fungi</taxon>
        <taxon>Dikarya</taxon>
        <taxon>Ascomycota</taxon>
        <taxon>Saccharomycotina</taxon>
        <taxon>Lipomycetes</taxon>
        <taxon>Lipomycetales</taxon>
        <taxon>Lipomycetaceae</taxon>
        <taxon>Lipomyces</taxon>
    </lineage>
</organism>
<reference evidence="2" key="1">
    <citation type="journal article" date="2024" name="Front. Bioeng. Biotechnol.">
        <title>Genome-scale model development and genomic sequencing of the oleaginous clade Lipomyces.</title>
        <authorList>
            <person name="Czajka J.J."/>
            <person name="Han Y."/>
            <person name="Kim J."/>
            <person name="Mondo S.J."/>
            <person name="Hofstad B.A."/>
            <person name="Robles A."/>
            <person name="Haridas S."/>
            <person name="Riley R."/>
            <person name="LaButti K."/>
            <person name="Pangilinan J."/>
            <person name="Andreopoulos W."/>
            <person name="Lipzen A."/>
            <person name="Yan J."/>
            <person name="Wang M."/>
            <person name="Ng V."/>
            <person name="Grigoriev I.V."/>
            <person name="Spatafora J.W."/>
            <person name="Magnuson J.K."/>
            <person name="Baker S.E."/>
            <person name="Pomraning K.R."/>
        </authorList>
    </citation>
    <scope>NUCLEOTIDE SEQUENCE [LARGE SCALE GENOMIC DNA]</scope>
    <source>
        <strain evidence="2">CBS 10300</strain>
    </source>
</reference>
<gene>
    <name evidence="1" type="ORF">V1517DRAFT_325840</name>
</gene>
<dbReference type="EMBL" id="MU970093">
    <property type="protein sequence ID" value="KAK9321675.1"/>
    <property type="molecule type" value="Genomic_DNA"/>
</dbReference>
<comment type="caution">
    <text evidence="1">The sequence shown here is derived from an EMBL/GenBank/DDBJ whole genome shotgun (WGS) entry which is preliminary data.</text>
</comment>